<dbReference type="RefSeq" id="WP_311662102.1">
    <property type="nucleotide sequence ID" value="NZ_JAVRHT010000004.1"/>
</dbReference>
<reference evidence="2 3" key="1">
    <citation type="submission" date="2023-09" db="EMBL/GenBank/DDBJ databases">
        <authorList>
            <person name="Rey-Velasco X."/>
        </authorList>
    </citation>
    <scope>NUCLEOTIDE SEQUENCE [LARGE SCALE GENOMIC DNA]</scope>
    <source>
        <strain evidence="2 3">F394</strain>
    </source>
</reference>
<feature type="region of interest" description="Disordered" evidence="1">
    <location>
        <begin position="143"/>
        <end position="197"/>
    </location>
</feature>
<gene>
    <name evidence="2" type="ORF">RM540_03330</name>
</gene>
<evidence type="ECO:0000313" key="3">
    <source>
        <dbReference type="Proteomes" id="UP001267426"/>
    </source>
</evidence>
<feature type="compositionally biased region" description="Basic and acidic residues" evidence="1">
    <location>
        <begin position="255"/>
        <end position="269"/>
    </location>
</feature>
<name>A0ABU3BNC0_9BACT</name>
<dbReference type="Proteomes" id="UP001267426">
    <property type="component" value="Unassembled WGS sequence"/>
</dbReference>
<proteinExistence type="predicted"/>
<feature type="compositionally biased region" description="Acidic residues" evidence="1">
    <location>
        <begin position="155"/>
        <end position="164"/>
    </location>
</feature>
<accession>A0ABU3BNC0</accession>
<dbReference type="EMBL" id="JAVRHT010000004">
    <property type="protein sequence ID" value="MDT0630768.1"/>
    <property type="molecule type" value="Genomic_DNA"/>
</dbReference>
<comment type="caution">
    <text evidence="2">The sequence shown here is derived from an EMBL/GenBank/DDBJ whole genome shotgun (WGS) entry which is preliminary data.</text>
</comment>
<keyword evidence="3" id="KW-1185">Reference proteome</keyword>
<evidence type="ECO:0000256" key="1">
    <source>
        <dbReference type="SAM" id="MobiDB-lite"/>
    </source>
</evidence>
<evidence type="ECO:0000313" key="2">
    <source>
        <dbReference type="EMBL" id="MDT0630768.1"/>
    </source>
</evidence>
<sequence length="284" mass="29646">MARFFCAVHAPDATPRAFALVEQLPGDDAPTYAVRDLRRLSGDDPTQTVLDVVASEPQYAAQTTFVLTGGQRAVDALHERGPSGVAVNLLDGGSADADALDVPLQVLVDTFEWLYRTDAVDVPGRFDAASDAVDALYTSADLDAAAPDSDRDPDGDLTDDDESETLAGTEVEGDGPKPAVIEQSGGEADVSTEVIRTPITMDDASAAAVDAERRVGRVAASTNGPAPDLGDHADVAIALALACWYGETSRDELPATDKLDEALAARNPDDNAANRGQQEPAGRS</sequence>
<protein>
    <submittedName>
        <fullName evidence="2">Uncharacterized protein</fullName>
    </submittedName>
</protein>
<feature type="region of interest" description="Disordered" evidence="1">
    <location>
        <begin position="255"/>
        <end position="284"/>
    </location>
</feature>
<organism evidence="2 3">
    <name type="scientific">Rubrivirga litoralis</name>
    <dbReference type="NCBI Taxonomy" id="3075598"/>
    <lineage>
        <taxon>Bacteria</taxon>
        <taxon>Pseudomonadati</taxon>
        <taxon>Rhodothermota</taxon>
        <taxon>Rhodothermia</taxon>
        <taxon>Rhodothermales</taxon>
        <taxon>Rubricoccaceae</taxon>
        <taxon>Rubrivirga</taxon>
    </lineage>
</organism>